<dbReference type="EMBL" id="JBICCN010000044">
    <property type="protein sequence ID" value="KAL3098639.1"/>
    <property type="molecule type" value="Genomic_DNA"/>
</dbReference>
<feature type="coiled-coil region" evidence="1">
    <location>
        <begin position="285"/>
        <end position="312"/>
    </location>
</feature>
<comment type="caution">
    <text evidence="2">The sequence shown here is derived from an EMBL/GenBank/DDBJ whole genome shotgun (WGS) entry which is preliminary data.</text>
</comment>
<accession>A0ABD2K6W9</accession>
<sequence>MSENVFPGNFLTYAGTVSPPGFYKIIAWDKLRNLLSENCADLFSYKPIKITRKNDQLTINLSLFKYKKGSNLEELSECFEHFYATKTNQNGEFELRMDGTTQTTIFVHMFPLGQKMNLIHSTSEPEIFFQNVMKKNWQSSNGNKDTLHFSHYAGKDLKVAKLLFPLFWRNVKPSDEDAFMLKAYLRNAAEKLVKFFLNDQKIPETDRNILQFFINALLVPQKDGKLQKTLAKIDGMSILVKDICTFLTPPGNDEEKITQDFGKLVEMVRTWRKFCRNYLKVMRVKSSLLKQLETSEEEADEKEVNDDNYEEAAEKEFPMTHSTANGHKEKHNYKKQIGGQNGTGVFLPPLMAH</sequence>
<evidence type="ECO:0000313" key="3">
    <source>
        <dbReference type="Proteomes" id="UP001620645"/>
    </source>
</evidence>
<protein>
    <submittedName>
        <fullName evidence="2">Uncharacterized protein</fullName>
    </submittedName>
</protein>
<evidence type="ECO:0000313" key="2">
    <source>
        <dbReference type="EMBL" id="KAL3098639.1"/>
    </source>
</evidence>
<gene>
    <name evidence="2" type="ORF">niasHS_000426</name>
</gene>
<dbReference type="Proteomes" id="UP001620645">
    <property type="component" value="Unassembled WGS sequence"/>
</dbReference>
<proteinExistence type="predicted"/>
<evidence type="ECO:0000256" key="1">
    <source>
        <dbReference type="SAM" id="Coils"/>
    </source>
</evidence>
<keyword evidence="1" id="KW-0175">Coiled coil</keyword>
<keyword evidence="3" id="KW-1185">Reference proteome</keyword>
<organism evidence="2 3">
    <name type="scientific">Heterodera schachtii</name>
    <name type="common">Sugarbeet cyst nematode worm</name>
    <name type="synonym">Tylenchus schachtii</name>
    <dbReference type="NCBI Taxonomy" id="97005"/>
    <lineage>
        <taxon>Eukaryota</taxon>
        <taxon>Metazoa</taxon>
        <taxon>Ecdysozoa</taxon>
        <taxon>Nematoda</taxon>
        <taxon>Chromadorea</taxon>
        <taxon>Rhabditida</taxon>
        <taxon>Tylenchina</taxon>
        <taxon>Tylenchomorpha</taxon>
        <taxon>Tylenchoidea</taxon>
        <taxon>Heteroderidae</taxon>
        <taxon>Heteroderinae</taxon>
        <taxon>Heterodera</taxon>
    </lineage>
</organism>
<name>A0ABD2K6W9_HETSC</name>
<reference evidence="2 3" key="1">
    <citation type="submission" date="2024-10" db="EMBL/GenBank/DDBJ databases">
        <authorList>
            <person name="Kim D."/>
        </authorList>
    </citation>
    <scope>NUCLEOTIDE SEQUENCE [LARGE SCALE GENOMIC DNA]</scope>
    <source>
        <strain evidence="2">Taebaek</strain>
    </source>
</reference>
<dbReference type="AlphaFoldDB" id="A0ABD2K6W9"/>